<reference evidence="6" key="1">
    <citation type="submission" date="2016-11" db="UniProtKB">
        <authorList>
            <consortium name="WormBaseParasite"/>
        </authorList>
    </citation>
    <scope>IDENTIFICATION</scope>
</reference>
<organism evidence="5 6">
    <name type="scientific">Macrostomum lignano</name>
    <dbReference type="NCBI Taxonomy" id="282301"/>
    <lineage>
        <taxon>Eukaryota</taxon>
        <taxon>Metazoa</taxon>
        <taxon>Spiralia</taxon>
        <taxon>Lophotrochozoa</taxon>
        <taxon>Platyhelminthes</taxon>
        <taxon>Rhabditophora</taxon>
        <taxon>Macrostomorpha</taxon>
        <taxon>Macrostomida</taxon>
        <taxon>Macrostomidae</taxon>
        <taxon>Macrostomum</taxon>
    </lineage>
</organism>
<dbReference type="InterPro" id="IPR020556">
    <property type="entry name" value="Amidase_CS"/>
</dbReference>
<sequence length="749" mass="81510">RRPIGRRVAFSPPSASDSAGRQRQQRRLRRLWAVSWPRRPPKPLAGWLTPRPASRAMIGGAGRLPDRATWLAGLAAQPLWCLAGGIICLQIAQQRGVVTVNWTRLNQLGRQFVQEAEVAAAAGAMAGRAGPSGGGGLLDRARAIFLAGPNACFGTTFCWRLLYWIWRLQREAMQAVRRLTSLRPATAACRHLSLYSRQAFRQPSLQELRRLSDRFGFSSSDDELTAYKELIGQLSASLTSLDRLENPMRSSTSTVASQPVPPRSCGQRASAADNPGNAWYWRCDLKDPAAAQDSSLPLAGKTLALKDTWLGVPMMNGSKLLEGFVPTEDATVVTRILAAGGRIVGKAVCEDMCFSCTRRGGSSSGCGYLVAKGLVDMAIGGDQGGSIRIPSAWCGIVGLKPTFGLVPYTGALSMMRGIDHLGPMARTAIAGLDGDGLDRRQPTDLRVDNYSESLRGDLSKYSFGLLVEGFHGVDEDVDEAVRQLAGKLASAGAKVSKVSVPLHSQSGAFYLPYLLHGFRATYLTDGALPLDDAYVDPDAVDAASTYFSCDNQHIVKVVMLMSEFLSSNYGLKHFSQAANWIRELRRCYDNALNSVDYLLMPTLPMRPPRLLDESASVVEVFNHGLGMIGNTAAFNASGHPAITLNCGRTAGGASAAHRRYAGGSATANCWTPRSASNSCAAAFLAYFAYLTYFTYLAYFAYLTTLPTWPTLPTLTYFTYLAYFAYLTYFTYLAYFAYLTYFTYLAYLPT</sequence>
<dbReference type="PROSITE" id="PS00571">
    <property type="entry name" value="AMIDASES"/>
    <property type="match status" value="1"/>
</dbReference>
<evidence type="ECO:0000256" key="2">
    <source>
        <dbReference type="SAM" id="MobiDB-lite"/>
    </source>
</evidence>
<dbReference type="WBParaSite" id="maker-unitig_19073-snap-gene-0.1-mRNA-1">
    <property type="protein sequence ID" value="maker-unitig_19073-snap-gene-0.1-mRNA-1"/>
    <property type="gene ID" value="maker-unitig_19073-snap-gene-0.1"/>
</dbReference>
<evidence type="ECO:0000259" key="4">
    <source>
        <dbReference type="Pfam" id="PF01425"/>
    </source>
</evidence>
<dbReference type="SUPFAM" id="SSF75304">
    <property type="entry name" value="Amidase signature (AS) enzymes"/>
    <property type="match status" value="1"/>
</dbReference>
<keyword evidence="5" id="KW-1185">Reference proteome</keyword>
<dbReference type="PANTHER" id="PTHR11895:SF170">
    <property type="entry name" value="AMIDASE"/>
    <property type="match status" value="1"/>
</dbReference>
<evidence type="ECO:0000256" key="3">
    <source>
        <dbReference type="SAM" id="Phobius"/>
    </source>
</evidence>
<name>A0A1I8F4U8_9PLAT</name>
<evidence type="ECO:0000313" key="5">
    <source>
        <dbReference type="Proteomes" id="UP000095280"/>
    </source>
</evidence>
<feature type="region of interest" description="Disordered" evidence="2">
    <location>
        <begin position="1"/>
        <end position="23"/>
    </location>
</feature>
<dbReference type="Gene3D" id="3.90.1300.10">
    <property type="entry name" value="Amidase signature (AS) domain"/>
    <property type="match status" value="1"/>
</dbReference>
<dbReference type="GO" id="GO:0003824">
    <property type="term" value="F:catalytic activity"/>
    <property type="evidence" value="ECO:0007669"/>
    <property type="project" value="InterPro"/>
</dbReference>
<keyword evidence="3" id="KW-1133">Transmembrane helix</keyword>
<feature type="transmembrane region" description="Helical" evidence="3">
    <location>
        <begin position="722"/>
        <end position="746"/>
    </location>
</feature>
<dbReference type="InterPro" id="IPR036928">
    <property type="entry name" value="AS_sf"/>
</dbReference>
<evidence type="ECO:0000313" key="6">
    <source>
        <dbReference type="WBParaSite" id="maker-unitig_19073-snap-gene-0.1-mRNA-1"/>
    </source>
</evidence>
<comment type="similarity">
    <text evidence="1">Belongs to the amidase family.</text>
</comment>
<dbReference type="Pfam" id="PF01425">
    <property type="entry name" value="Amidase"/>
    <property type="match status" value="1"/>
</dbReference>
<feature type="region of interest" description="Disordered" evidence="2">
    <location>
        <begin position="250"/>
        <end position="272"/>
    </location>
</feature>
<protein>
    <submittedName>
        <fullName evidence="6">Amidase domain-containing protein</fullName>
    </submittedName>
</protein>
<proteinExistence type="inferred from homology"/>
<keyword evidence="3" id="KW-0812">Transmembrane</keyword>
<keyword evidence="3" id="KW-0472">Membrane</keyword>
<feature type="domain" description="Amidase" evidence="4">
    <location>
        <begin position="289"/>
        <end position="652"/>
    </location>
</feature>
<evidence type="ECO:0000256" key="1">
    <source>
        <dbReference type="ARBA" id="ARBA00009199"/>
    </source>
</evidence>
<dbReference type="PANTHER" id="PTHR11895">
    <property type="entry name" value="TRANSAMIDASE"/>
    <property type="match status" value="1"/>
</dbReference>
<accession>A0A1I8F4U8</accession>
<dbReference type="InterPro" id="IPR000120">
    <property type="entry name" value="Amidase"/>
</dbReference>
<dbReference type="InterPro" id="IPR023631">
    <property type="entry name" value="Amidase_dom"/>
</dbReference>
<feature type="transmembrane region" description="Helical" evidence="3">
    <location>
        <begin position="683"/>
        <end position="702"/>
    </location>
</feature>
<dbReference type="AlphaFoldDB" id="A0A1I8F4U8"/>
<dbReference type="Proteomes" id="UP000095280">
    <property type="component" value="Unplaced"/>
</dbReference>